<feature type="domain" description="Ubiquitin-like protease family profile" evidence="5">
    <location>
        <begin position="541"/>
        <end position="734"/>
    </location>
</feature>
<dbReference type="EMBL" id="PKPP01000425">
    <property type="protein sequence ID" value="PWA92926.1"/>
    <property type="molecule type" value="Genomic_DNA"/>
</dbReference>
<keyword evidence="8" id="KW-1185">Reference proteome</keyword>
<dbReference type="PROSITE" id="PS50600">
    <property type="entry name" value="ULP_PROTEASE"/>
    <property type="match status" value="1"/>
</dbReference>
<dbReference type="GO" id="GO:0008234">
    <property type="term" value="F:cysteine-type peptidase activity"/>
    <property type="evidence" value="ECO:0007669"/>
    <property type="project" value="InterPro"/>
</dbReference>
<dbReference type="Gene3D" id="3.40.395.10">
    <property type="entry name" value="Adenoviral Proteinase, Chain A"/>
    <property type="match status" value="1"/>
</dbReference>
<evidence type="ECO:0000313" key="8">
    <source>
        <dbReference type="Proteomes" id="UP000245207"/>
    </source>
</evidence>
<protein>
    <submittedName>
        <fullName evidence="6">Phospholipase-like protein</fullName>
    </submittedName>
</protein>
<feature type="coiled-coil region" evidence="4">
    <location>
        <begin position="303"/>
        <end position="330"/>
    </location>
</feature>
<dbReference type="GO" id="GO:0006508">
    <property type="term" value="P:proteolysis"/>
    <property type="evidence" value="ECO:0007669"/>
    <property type="project" value="UniProtKB-KW"/>
</dbReference>
<gene>
    <name evidence="7" type="ORF">CTI12_AA075750</name>
    <name evidence="6" type="ORF">CTI12_AA497910</name>
</gene>
<name>A0A2U1LF12_ARTAN</name>
<dbReference type="Proteomes" id="UP000245207">
    <property type="component" value="Unassembled WGS sequence"/>
</dbReference>
<evidence type="ECO:0000259" key="5">
    <source>
        <dbReference type="PROSITE" id="PS50600"/>
    </source>
</evidence>
<comment type="caution">
    <text evidence="6">The sequence shown here is derived from an EMBL/GenBank/DDBJ whole genome shotgun (WGS) entry which is preliminary data.</text>
</comment>
<evidence type="ECO:0000256" key="1">
    <source>
        <dbReference type="ARBA" id="ARBA00005234"/>
    </source>
</evidence>
<evidence type="ECO:0000313" key="7">
    <source>
        <dbReference type="EMBL" id="PWA92926.1"/>
    </source>
</evidence>
<evidence type="ECO:0000256" key="3">
    <source>
        <dbReference type="ARBA" id="ARBA00022801"/>
    </source>
</evidence>
<evidence type="ECO:0000256" key="4">
    <source>
        <dbReference type="SAM" id="Coils"/>
    </source>
</evidence>
<comment type="similarity">
    <text evidence="1">Belongs to the peptidase C48 family.</text>
</comment>
<dbReference type="Pfam" id="PF02902">
    <property type="entry name" value="Peptidase_C48"/>
    <property type="match status" value="1"/>
</dbReference>
<dbReference type="SUPFAM" id="SSF54001">
    <property type="entry name" value="Cysteine proteinases"/>
    <property type="match status" value="1"/>
</dbReference>
<dbReference type="PANTHER" id="PTHR48449">
    <property type="entry name" value="DUF1985 DOMAIN-CONTAINING PROTEIN"/>
    <property type="match status" value="1"/>
</dbReference>
<keyword evidence="4" id="KW-0175">Coiled coil</keyword>
<dbReference type="InterPro" id="IPR038765">
    <property type="entry name" value="Papain-like_cys_pep_sf"/>
</dbReference>
<dbReference type="PANTHER" id="PTHR48449:SF1">
    <property type="entry name" value="DUF1985 DOMAIN-CONTAINING PROTEIN"/>
    <property type="match status" value="1"/>
</dbReference>
<dbReference type="OrthoDB" id="1930729at2759"/>
<proteinExistence type="inferred from homology"/>
<keyword evidence="2" id="KW-0645">Protease</keyword>
<organism evidence="6 8">
    <name type="scientific">Artemisia annua</name>
    <name type="common">Sweet wormwood</name>
    <dbReference type="NCBI Taxonomy" id="35608"/>
    <lineage>
        <taxon>Eukaryota</taxon>
        <taxon>Viridiplantae</taxon>
        <taxon>Streptophyta</taxon>
        <taxon>Embryophyta</taxon>
        <taxon>Tracheophyta</taxon>
        <taxon>Spermatophyta</taxon>
        <taxon>Magnoliopsida</taxon>
        <taxon>eudicotyledons</taxon>
        <taxon>Gunneridae</taxon>
        <taxon>Pentapetalae</taxon>
        <taxon>asterids</taxon>
        <taxon>campanulids</taxon>
        <taxon>Asterales</taxon>
        <taxon>Asteraceae</taxon>
        <taxon>Asteroideae</taxon>
        <taxon>Anthemideae</taxon>
        <taxon>Artemisiinae</taxon>
        <taxon>Artemisia</taxon>
    </lineage>
</organism>
<dbReference type="EMBL" id="PKPP01009733">
    <property type="protein sequence ID" value="PWA47597.1"/>
    <property type="molecule type" value="Genomic_DNA"/>
</dbReference>
<evidence type="ECO:0000256" key="2">
    <source>
        <dbReference type="ARBA" id="ARBA00022670"/>
    </source>
</evidence>
<reference evidence="6 8" key="1">
    <citation type="journal article" date="2018" name="Mol. Plant">
        <title>The genome of Artemisia annua provides insight into the evolution of Asteraceae family and artemisinin biosynthesis.</title>
        <authorList>
            <person name="Shen Q."/>
            <person name="Zhang L."/>
            <person name="Liao Z."/>
            <person name="Wang S."/>
            <person name="Yan T."/>
            <person name="Shi P."/>
            <person name="Liu M."/>
            <person name="Fu X."/>
            <person name="Pan Q."/>
            <person name="Wang Y."/>
            <person name="Lv Z."/>
            <person name="Lu X."/>
            <person name="Zhang F."/>
            <person name="Jiang W."/>
            <person name="Ma Y."/>
            <person name="Chen M."/>
            <person name="Hao X."/>
            <person name="Li L."/>
            <person name="Tang Y."/>
            <person name="Lv G."/>
            <person name="Zhou Y."/>
            <person name="Sun X."/>
            <person name="Brodelius P.E."/>
            <person name="Rose J.K.C."/>
            <person name="Tang K."/>
        </authorList>
    </citation>
    <scope>NUCLEOTIDE SEQUENCE [LARGE SCALE GENOMIC DNA]</scope>
    <source>
        <strain evidence="8">cv. Huhao1</strain>
        <tissue evidence="6">Leaf</tissue>
    </source>
</reference>
<evidence type="ECO:0000313" key="6">
    <source>
        <dbReference type="EMBL" id="PWA47597.1"/>
    </source>
</evidence>
<sequence>MQESGVLTHYFICHQVPCEEGETEVVPLRYRLRDLDRVREVEIKFGREEFCLVTGLRFGIDFRKDYEDGPNFFRRRVFPPSFDSKKIKGFMLYRLLQNAKDFNKLSDIDGVRLCLLAVLILVLKGIEAKNVVDEFLFGLVEDLDMWNQFPWGSYVWPTLYLNLKDAAIKRSSLHFAEGKDPNTLPKYTLNGFVWAFKIWILEMFPHGASPYFFIHHQVLHPRAVAWSYNKMVFREKINKFLDDQLRVRRPPPRLRPDEVELLSEWWAHSKAFFDGNPLPPPVRQPQVNSLTDDEIPPAILQRFKMYDARLEQQQLELKKLAELNNQAIHQETSFVGDEPVGFSDFRVTQDTHGLPHTGHSPCGPPTDSFFGGHPVPTPPVTSTYPSPFPSTGYNANLTPMGFAAFATPMDSQAGPSFAPDMAFDMRDEIERPKRDCRPGKYQQYPWTQQGPTTILHKKRGTKQKKSTSNIPPFNLENEAVDEDAHEDDVTCVGTGYGNPIVIASVDPAKVRRYPYVSFEQFLIDPSQIYLDCHPVGWTAETTFFQQLVPDLYKSGTDPGVQNIGWLSDDQINCWMELLIRKRANNDIWTVSKTWTASCYSTDKGIEHMLSVNPSVRGMLDGSTRPYPSWDVVRYVAMPMNPFGDHWVTVIIDLHDSKLTVLDSMHSNERGEAIRHYIMKWTEVLNTCLDALGHFTRTRRPYYNFDYHYNDGFLVPQQGNSSDCGVISCWLIHEFVRNAWPPLEINNWDCVGFFSSIRHIMARMIYDRRCETTYMCGYE</sequence>
<dbReference type="InterPro" id="IPR003653">
    <property type="entry name" value="Peptidase_C48_C"/>
</dbReference>
<keyword evidence="3" id="KW-0378">Hydrolase</keyword>
<dbReference type="InterPro" id="IPR015410">
    <property type="entry name" value="DUF1985"/>
</dbReference>
<dbReference type="Pfam" id="PF09331">
    <property type="entry name" value="DUF1985"/>
    <property type="match status" value="1"/>
</dbReference>
<accession>A0A2U1LF12</accession>
<dbReference type="AlphaFoldDB" id="A0A2U1LF12"/>